<dbReference type="Proteomes" id="UP000469430">
    <property type="component" value="Unassembled WGS sequence"/>
</dbReference>
<evidence type="ECO:0000313" key="3">
    <source>
        <dbReference type="Proteomes" id="UP000469430"/>
    </source>
</evidence>
<organism evidence="2 3">
    <name type="scientific">Croceibacterium xixiisoli</name>
    <dbReference type="NCBI Taxonomy" id="1476466"/>
    <lineage>
        <taxon>Bacteria</taxon>
        <taxon>Pseudomonadati</taxon>
        <taxon>Pseudomonadota</taxon>
        <taxon>Alphaproteobacteria</taxon>
        <taxon>Sphingomonadales</taxon>
        <taxon>Erythrobacteraceae</taxon>
        <taxon>Croceibacterium</taxon>
    </lineage>
</organism>
<comment type="caution">
    <text evidence="2">The sequence shown here is derived from an EMBL/GenBank/DDBJ whole genome shotgun (WGS) entry which is preliminary data.</text>
</comment>
<dbReference type="InterPro" id="IPR045752">
    <property type="entry name" value="DUF6180"/>
</dbReference>
<reference evidence="2 3" key="1">
    <citation type="submission" date="2019-12" db="EMBL/GenBank/DDBJ databases">
        <title>Genomic-based taxomic classification of the family Erythrobacteraceae.</title>
        <authorList>
            <person name="Xu L."/>
        </authorList>
    </citation>
    <scope>NUCLEOTIDE SEQUENCE [LARGE SCALE GENOMIC DNA]</scope>
    <source>
        <strain evidence="2 3">S36</strain>
    </source>
</reference>
<dbReference type="RefSeq" id="WP_161392470.1">
    <property type="nucleotide sequence ID" value="NZ_JBHSCP010000003.1"/>
</dbReference>
<gene>
    <name evidence="2" type="ORF">GRI97_17315</name>
</gene>
<accession>A0A6I4TXT4</accession>
<sequence length="132" mass="13640">MRKNFIPAVAAIAALSAAGTTPAVAAGEQFGLSYHVDRLDTTKLSVADCLTTAQQASTALGYATTVRQLHPNQLGVLASGPRNGGASLTVYCIAVDRKTAVVVQALDHQQANSAAAQRVADNVRQAVLRAGR</sequence>
<name>A0A6I4TXT4_9SPHN</name>
<feature type="signal peptide" evidence="1">
    <location>
        <begin position="1"/>
        <end position="25"/>
    </location>
</feature>
<proteinExistence type="predicted"/>
<dbReference type="OrthoDB" id="8382949at2"/>
<dbReference type="AlphaFoldDB" id="A0A6I4TXT4"/>
<evidence type="ECO:0000313" key="2">
    <source>
        <dbReference type="EMBL" id="MXP00753.1"/>
    </source>
</evidence>
<evidence type="ECO:0000256" key="1">
    <source>
        <dbReference type="SAM" id="SignalP"/>
    </source>
</evidence>
<feature type="chain" id="PRO_5026092232" evidence="1">
    <location>
        <begin position="26"/>
        <end position="132"/>
    </location>
</feature>
<protein>
    <submittedName>
        <fullName evidence="2">Uncharacterized protein</fullName>
    </submittedName>
</protein>
<keyword evidence="1" id="KW-0732">Signal</keyword>
<dbReference type="EMBL" id="WTYJ01000004">
    <property type="protein sequence ID" value="MXP00753.1"/>
    <property type="molecule type" value="Genomic_DNA"/>
</dbReference>
<keyword evidence="3" id="KW-1185">Reference proteome</keyword>
<dbReference type="Pfam" id="PF19678">
    <property type="entry name" value="DUF6180"/>
    <property type="match status" value="1"/>
</dbReference>